<organism evidence="1 2">
    <name type="scientific">Halolamina pelagica</name>
    <dbReference type="NCBI Taxonomy" id="699431"/>
    <lineage>
        <taxon>Archaea</taxon>
        <taxon>Methanobacteriati</taxon>
        <taxon>Methanobacteriota</taxon>
        <taxon>Stenosarchaea group</taxon>
        <taxon>Halobacteria</taxon>
        <taxon>Halobacteriales</taxon>
        <taxon>Haloferacaceae</taxon>
    </lineage>
</organism>
<name>A0A1I5TK05_9EURY</name>
<evidence type="ECO:0000313" key="1">
    <source>
        <dbReference type="EMBL" id="SFP82696.1"/>
    </source>
</evidence>
<keyword evidence="2" id="KW-1185">Reference proteome</keyword>
<dbReference type="EMBL" id="FOXI01000009">
    <property type="protein sequence ID" value="SFP82696.1"/>
    <property type="molecule type" value="Genomic_DNA"/>
</dbReference>
<accession>A0A1I5TK05</accession>
<gene>
    <name evidence="1" type="ORF">SAMN05216277_10997</name>
</gene>
<protein>
    <submittedName>
        <fullName evidence="1">Uncharacterized protein</fullName>
    </submittedName>
</protein>
<dbReference type="OrthoDB" id="212282at2157"/>
<dbReference type="AlphaFoldDB" id="A0A1I5TK05"/>
<reference evidence="2" key="1">
    <citation type="submission" date="2016-10" db="EMBL/GenBank/DDBJ databases">
        <authorList>
            <person name="Varghese N."/>
            <person name="Submissions S."/>
        </authorList>
    </citation>
    <scope>NUCLEOTIDE SEQUENCE [LARGE SCALE GENOMIC DNA]</scope>
    <source>
        <strain evidence="2">CGMCC 1.10329</strain>
    </source>
</reference>
<sequence length="84" mass="9018">MSDSERLGLACESTKAADRTISATLEALGAPVSPGDRREIAKNLPEHYAANIWKAEGEVTTAPEHERAEAQLPDQYASVLEPKG</sequence>
<dbReference type="RefSeq" id="WP_074878903.1">
    <property type="nucleotide sequence ID" value="NZ_FOXI01000009.1"/>
</dbReference>
<evidence type="ECO:0000313" key="2">
    <source>
        <dbReference type="Proteomes" id="UP000183769"/>
    </source>
</evidence>
<dbReference type="Proteomes" id="UP000183769">
    <property type="component" value="Unassembled WGS sequence"/>
</dbReference>
<proteinExistence type="predicted"/>